<name>A0ABW9XS87_9BACL</name>
<evidence type="ECO:0000313" key="3">
    <source>
        <dbReference type="Proteomes" id="UP000665561"/>
    </source>
</evidence>
<dbReference type="Gene3D" id="3.40.630.30">
    <property type="match status" value="1"/>
</dbReference>
<dbReference type="InterPro" id="IPR000182">
    <property type="entry name" value="GNAT_dom"/>
</dbReference>
<accession>A0ABW9XS87</accession>
<organism evidence="2 3">
    <name type="scientific">Paenibacillus glycinis</name>
    <dbReference type="NCBI Taxonomy" id="2697035"/>
    <lineage>
        <taxon>Bacteria</taxon>
        <taxon>Bacillati</taxon>
        <taxon>Bacillota</taxon>
        <taxon>Bacilli</taxon>
        <taxon>Bacillales</taxon>
        <taxon>Paenibacillaceae</taxon>
        <taxon>Paenibacillus</taxon>
    </lineage>
</organism>
<evidence type="ECO:0000313" key="2">
    <source>
        <dbReference type="EMBL" id="NBD25519.1"/>
    </source>
</evidence>
<dbReference type="RefSeq" id="WP_161744319.1">
    <property type="nucleotide sequence ID" value="NZ_JAAAMV010000012.1"/>
</dbReference>
<dbReference type="Pfam" id="PF13508">
    <property type="entry name" value="Acetyltransf_7"/>
    <property type="match status" value="1"/>
</dbReference>
<comment type="caution">
    <text evidence="2">The sequence shown here is derived from an EMBL/GenBank/DDBJ whole genome shotgun (WGS) entry which is preliminary data.</text>
</comment>
<feature type="domain" description="N-acetyltransferase" evidence="1">
    <location>
        <begin position="133"/>
        <end position="267"/>
    </location>
</feature>
<protein>
    <submittedName>
        <fullName evidence="2">GNAT family N-acetyltransferase</fullName>
    </submittedName>
</protein>
<evidence type="ECO:0000259" key="1">
    <source>
        <dbReference type="PROSITE" id="PS51186"/>
    </source>
</evidence>
<gene>
    <name evidence="2" type="ORF">GT019_16685</name>
</gene>
<dbReference type="EMBL" id="JAAAMV010000012">
    <property type="protein sequence ID" value="NBD25519.1"/>
    <property type="molecule type" value="Genomic_DNA"/>
</dbReference>
<dbReference type="InterPro" id="IPR016181">
    <property type="entry name" value="Acyl_CoA_acyltransferase"/>
</dbReference>
<dbReference type="CDD" id="cd04301">
    <property type="entry name" value="NAT_SF"/>
    <property type="match status" value="1"/>
</dbReference>
<reference evidence="2 3" key="1">
    <citation type="submission" date="2020-01" db="EMBL/GenBank/DDBJ databases">
        <title>Paenibacillus soybeanensis sp. nov. isolated from the nodules of soybean (Glycine max(L.) Merr).</title>
        <authorList>
            <person name="Wang H."/>
        </authorList>
    </citation>
    <scope>NUCLEOTIDE SEQUENCE [LARGE SCALE GENOMIC DNA]</scope>
    <source>
        <strain evidence="2 3">T1</strain>
    </source>
</reference>
<dbReference type="Proteomes" id="UP000665561">
    <property type="component" value="Unassembled WGS sequence"/>
</dbReference>
<proteinExistence type="predicted"/>
<keyword evidence="3" id="KW-1185">Reference proteome</keyword>
<dbReference type="PROSITE" id="PS51186">
    <property type="entry name" value="GNAT"/>
    <property type="match status" value="1"/>
</dbReference>
<sequence>MKTNESTHSPNVGVIVSNMLNSLEELSRNCRHLRFIRDDKMIRTESDVPYGVFNSVYGNLNTEQPDLPDEVQLIASSYRARGQRANWMTFSEQEDEILHQSLLANHFVHAGSLTGMELPLDQQEIAIPSVEGLAVSEVLESKQLEQFRQMKLSLHAPGDVTAVPISDFLTDSSSPKLRRYLGIMDEKPVATLITFSDGDIVGFYSVATSESYRSRGIGSAMMAHALREAQVAGMKLAVLQSTPMGLDVYSKLGFQQKLTLRIHASSF</sequence>
<dbReference type="SUPFAM" id="SSF55729">
    <property type="entry name" value="Acyl-CoA N-acyltransferases (Nat)"/>
    <property type="match status" value="1"/>
</dbReference>